<feature type="compositionally biased region" description="Polar residues" evidence="6">
    <location>
        <begin position="1549"/>
        <end position="1558"/>
    </location>
</feature>
<feature type="domain" description="DUF7893" evidence="7">
    <location>
        <begin position="306"/>
        <end position="395"/>
    </location>
</feature>
<dbReference type="GO" id="GO:0003886">
    <property type="term" value="F:DNA (cytosine-5-)-methyltransferase activity"/>
    <property type="evidence" value="ECO:0007669"/>
    <property type="project" value="UniProtKB-EC"/>
</dbReference>
<dbReference type="Gene3D" id="3.40.50.150">
    <property type="entry name" value="Vaccinia Virus protein VP39"/>
    <property type="match status" value="1"/>
</dbReference>
<keyword evidence="2 5" id="KW-0489">Methyltransferase</keyword>
<dbReference type="InterPro" id="IPR029063">
    <property type="entry name" value="SAM-dependent_MTases_sf"/>
</dbReference>
<dbReference type="GO" id="GO:0005634">
    <property type="term" value="C:nucleus"/>
    <property type="evidence" value="ECO:0007669"/>
    <property type="project" value="TreeGrafter"/>
</dbReference>
<reference evidence="8 9" key="1">
    <citation type="submission" date="2018-05" db="EMBL/GenBank/DDBJ databases">
        <title>Genome sequencing and assembly of the regulated plant pathogen Lachnellula willkommii and related sister species for the development of diagnostic species identification markers.</title>
        <authorList>
            <person name="Giroux E."/>
            <person name="Bilodeau G."/>
        </authorList>
    </citation>
    <scope>NUCLEOTIDE SEQUENCE [LARGE SCALE GENOMIC DNA]</scope>
    <source>
        <strain evidence="8 9">CBS 160.35</strain>
    </source>
</reference>
<proteinExistence type="inferred from homology"/>
<dbReference type="EMBL" id="QGMI01000018">
    <property type="protein sequence ID" value="TVY49256.1"/>
    <property type="molecule type" value="Genomic_DNA"/>
</dbReference>
<feature type="compositionally biased region" description="Acidic residues" evidence="6">
    <location>
        <begin position="1255"/>
        <end position="1265"/>
    </location>
</feature>
<dbReference type="InterPro" id="IPR057215">
    <property type="entry name" value="DUF7893"/>
</dbReference>
<feature type="compositionally biased region" description="Polar residues" evidence="6">
    <location>
        <begin position="1223"/>
        <end position="1243"/>
    </location>
</feature>
<feature type="compositionally biased region" description="Low complexity" evidence="6">
    <location>
        <begin position="1326"/>
        <end position="1338"/>
    </location>
</feature>
<evidence type="ECO:0000256" key="1">
    <source>
        <dbReference type="ARBA" id="ARBA00011975"/>
    </source>
</evidence>
<keyword evidence="9" id="KW-1185">Reference proteome</keyword>
<feature type="region of interest" description="Disordered" evidence="6">
    <location>
        <begin position="1307"/>
        <end position="1421"/>
    </location>
</feature>
<evidence type="ECO:0000256" key="6">
    <source>
        <dbReference type="SAM" id="MobiDB-lite"/>
    </source>
</evidence>
<evidence type="ECO:0000256" key="3">
    <source>
        <dbReference type="ARBA" id="ARBA00022679"/>
    </source>
</evidence>
<feature type="active site" evidence="5">
    <location>
        <position position="868"/>
    </location>
</feature>
<dbReference type="OrthoDB" id="5376140at2759"/>
<dbReference type="GO" id="GO:0032259">
    <property type="term" value="P:methylation"/>
    <property type="evidence" value="ECO:0007669"/>
    <property type="project" value="UniProtKB-KW"/>
</dbReference>
<gene>
    <name evidence="8" type="primary">Dnmt1</name>
    <name evidence="8" type="ORF">LOCC1_G000805</name>
</gene>
<comment type="similarity">
    <text evidence="5">Belongs to the class I-like SAM-binding methyltransferase superfamily. C5-methyltransferase family.</text>
</comment>
<dbReference type="Pfam" id="PF00145">
    <property type="entry name" value="DNA_methylase"/>
    <property type="match status" value="1"/>
</dbReference>
<dbReference type="InterPro" id="IPR043151">
    <property type="entry name" value="BAH_sf"/>
</dbReference>
<evidence type="ECO:0000256" key="4">
    <source>
        <dbReference type="ARBA" id="ARBA00022691"/>
    </source>
</evidence>
<accession>A0A8H8UKJ8</accession>
<feature type="compositionally biased region" description="Basic and acidic residues" evidence="6">
    <location>
        <begin position="1403"/>
        <end position="1421"/>
    </location>
</feature>
<feature type="region of interest" description="Disordered" evidence="6">
    <location>
        <begin position="1536"/>
        <end position="1564"/>
    </location>
</feature>
<keyword evidence="4 5" id="KW-0949">S-adenosyl-L-methionine</keyword>
<dbReference type="SUPFAM" id="SSF53335">
    <property type="entry name" value="S-adenosyl-L-methionine-dependent methyltransferases"/>
    <property type="match status" value="1"/>
</dbReference>
<organism evidence="8 9">
    <name type="scientific">Lachnellula occidentalis</name>
    <dbReference type="NCBI Taxonomy" id="215460"/>
    <lineage>
        <taxon>Eukaryota</taxon>
        <taxon>Fungi</taxon>
        <taxon>Dikarya</taxon>
        <taxon>Ascomycota</taxon>
        <taxon>Pezizomycotina</taxon>
        <taxon>Leotiomycetes</taxon>
        <taxon>Helotiales</taxon>
        <taxon>Lachnaceae</taxon>
        <taxon>Lachnellula</taxon>
    </lineage>
</organism>
<feature type="compositionally biased region" description="Basic and acidic residues" evidence="6">
    <location>
        <begin position="1457"/>
        <end position="1469"/>
    </location>
</feature>
<dbReference type="PANTHER" id="PTHR10629:SF54">
    <property type="entry name" value="DNA METHYLTRANSFERASE DIM-2"/>
    <property type="match status" value="1"/>
</dbReference>
<dbReference type="InterPro" id="IPR050390">
    <property type="entry name" value="C5-Methyltransferase"/>
</dbReference>
<sequence>MPPPLLACEDEGRIPNCPIEEYHDAPSEMSLSSKRRVPIVDQIQSELEAQYEEQEALGNQNNYAQHGSADLKKNGTNCLPLPEHLQAGSIPIESSTASSDIDMTDVEWPPEDDLVAQEAIHKIIPLSERPQISQNLKHMNVSELSVPKSRYTGHIPPLPISKERAAVQELLQEFESQQIAISTASGRKRPSILGSNDDSFVEFVLSDFSIYLPDNKYHPFEMRPLNHLSSKHRSGEFLFDGVLSLGNTRHYVQAVPFNICSIGNYGEDEHEVGDSIWLQSHLNLKKAIYYRLGAPAPEYSRFHTGFKWLADLAKHFVDYCHTFNENEVSVFDFRASFSQWLEKMHAPSTSYQKWRKQYGKTDFRQPIAANIKFLWKEAMGVDLELMSNPIWAELKEKNHIPKQQITESKTVVTPYVYECFKHMRFGHHLKSVELNSVTHTQHLALGEGLNLTANSSASGLFVEIPSARTSGIEEKTTEMVKLEHEYKVKNVKVGDVLSVAKDGADSVWKDEMSKWKAVDNCWYVYVQGVHNDGDKRSFDALWLYKPSDTSCAKMKYAFTNELFLSDNCTCKTGKITADEILDVVSVSWNSQPPKSTRQLFIRQTYLENERYVTLKEDHKQCEHLQARKASRSPSLAPRFKIGQTVLVEPRHKKHGLEAYEIVRYEADDNRQYVILRQLWRRRDIDGSGRPNELVYTEKTEKVLAGKVKQTCLVRFYSEDDVKYKNIPAPYSRDGTGHAFYITCKCVETGTGYLLKPIMPNAPKSLIQGFDPSAPPPKQQLRGMDLYCGGGNLGRGLEEGGAIHNEWAVDIFDAAIHTYHANLKTPTSTKLYHGSVNDLLIQAMAGNPQNSNLIPSPGDVEFISAGSPCQGFSILNNHRDAEKGLRNQSLVASVAAYIDFYRPKYGVLENVLNMAQKGRGRDEDVLSQLICAIVGMGYQLQLFVIDSWSCGSPQNRSRLFVCFAAPGLELLEHPRLSHSHPPDKGDRGLGKLANGESFGRRLHVPTPFEYITAGEACRDLPNIGDAQAYQCIPFPYHVVPIGMTPSLKLQMRAIPTRPYGMTFAKAWDDGKGVMSKEEMEIFPSHSKDGKVRRFYNHGTKGWGRVIPTDPFPTVVTIVSPNDAHAGRCLHWDQHRPITISESQRAQSFPDVEVLVGTPAEHLRIIGNSVARTVSLALGLSLRDAWVKNAPSDLRSSRLSTLADIPKSRVIRFKKRALFSKKTSKPQITSSTDNAQMDESVSNKSQVKDLSPIIIPDSDESSGESSDEPITKESFSRFMRSFEIRIPARAEPGNPVSVKLGHAASSKMLDNAVKGPRDLKKTNYTGISSNHSNDSTSSERSSLKRPHSMVQDTRIVPPTKKALFSSTTGSERDPSRSGNSSSVSASRSRPLVPSGKASKAALWTTRRDSKSKNVDSAEVKRKAVDSGHLTEALQAMNQELHLQNPVYFADEDADSDSDEYSKGASDSKDSDTDSPAPALQSKPMPEKEIPRSLEVSSPAQKRRFESRIVQTTKRGAAKLPIKPASKLKVVINLISDDEDEDADEAKETMSPAVSSTSRPPTSRYVPVDNSGLAAYAQTNSYINNSNIQARKHGPRNMA</sequence>
<evidence type="ECO:0000256" key="2">
    <source>
        <dbReference type="ARBA" id="ARBA00022603"/>
    </source>
</evidence>
<evidence type="ECO:0000259" key="7">
    <source>
        <dbReference type="Pfam" id="PF25423"/>
    </source>
</evidence>
<dbReference type="Pfam" id="PF25423">
    <property type="entry name" value="DUF7893"/>
    <property type="match status" value="1"/>
</dbReference>
<dbReference type="PROSITE" id="PS00094">
    <property type="entry name" value="C5_MTASE_1"/>
    <property type="match status" value="1"/>
</dbReference>
<dbReference type="Gene3D" id="2.30.30.490">
    <property type="match status" value="1"/>
</dbReference>
<dbReference type="GO" id="GO:0003677">
    <property type="term" value="F:DNA binding"/>
    <property type="evidence" value="ECO:0007669"/>
    <property type="project" value="TreeGrafter"/>
</dbReference>
<dbReference type="EC" id="2.1.1.37" evidence="1"/>
<feature type="region of interest" description="Disordered" evidence="6">
    <location>
        <begin position="1449"/>
        <end position="1513"/>
    </location>
</feature>
<dbReference type="PRINTS" id="PR00105">
    <property type="entry name" value="C5METTRFRASE"/>
</dbReference>
<dbReference type="GO" id="GO:0044027">
    <property type="term" value="P:negative regulation of gene expression via chromosomal CpG island methylation"/>
    <property type="evidence" value="ECO:0007669"/>
    <property type="project" value="TreeGrafter"/>
</dbReference>
<dbReference type="Gene3D" id="3.90.120.10">
    <property type="entry name" value="DNA Methylase, subunit A, domain 2"/>
    <property type="match status" value="1"/>
</dbReference>
<evidence type="ECO:0000313" key="8">
    <source>
        <dbReference type="EMBL" id="TVY49256.1"/>
    </source>
</evidence>
<dbReference type="InterPro" id="IPR018117">
    <property type="entry name" value="C5_DNA_meth_AS"/>
</dbReference>
<feature type="region of interest" description="Disordered" evidence="6">
    <location>
        <begin position="1220"/>
        <end position="1270"/>
    </location>
</feature>
<comment type="caution">
    <text evidence="8">The sequence shown here is derived from an EMBL/GenBank/DDBJ whole genome shotgun (WGS) entry which is preliminary data.</text>
</comment>
<dbReference type="InterPro" id="IPR001525">
    <property type="entry name" value="C5_MeTfrase"/>
</dbReference>
<protein>
    <recommendedName>
        <fullName evidence="1">DNA (cytosine-5-)-methyltransferase</fullName>
        <ecNumber evidence="1">2.1.1.37</ecNumber>
    </recommendedName>
</protein>
<name>A0A8H8UKJ8_9HELO</name>
<dbReference type="PROSITE" id="PS51679">
    <property type="entry name" value="SAM_MT_C5"/>
    <property type="match status" value="1"/>
</dbReference>
<feature type="compositionally biased region" description="Low complexity" evidence="6">
    <location>
        <begin position="1374"/>
        <end position="1387"/>
    </location>
</feature>
<evidence type="ECO:0000256" key="5">
    <source>
        <dbReference type="PROSITE-ProRule" id="PRU01016"/>
    </source>
</evidence>
<dbReference type="Proteomes" id="UP000443090">
    <property type="component" value="Unassembled WGS sequence"/>
</dbReference>
<keyword evidence="3 5" id="KW-0808">Transferase</keyword>
<evidence type="ECO:0000313" key="9">
    <source>
        <dbReference type="Proteomes" id="UP000443090"/>
    </source>
</evidence>
<dbReference type="PANTHER" id="PTHR10629">
    <property type="entry name" value="CYTOSINE-SPECIFIC METHYLTRANSFERASE"/>
    <property type="match status" value="1"/>
</dbReference>